<evidence type="ECO:0000313" key="5">
    <source>
        <dbReference type="Proteomes" id="UP000281431"/>
    </source>
</evidence>
<reference evidence="2 5" key="1">
    <citation type="submission" date="2018-10" db="EMBL/GenBank/DDBJ databases">
        <title>Natrarchaeobius chitinivorans gen. nov., sp. nov., and Natrarchaeobius haloalkaliphilus sp. nov., alkaliphilic, chitin-utilizing haloarchaea from hypersaline alkaline lakes.</title>
        <authorList>
            <person name="Sorokin D.Y."/>
            <person name="Elcheninov A.G."/>
            <person name="Kostrikina N.A."/>
            <person name="Bale N.J."/>
            <person name="Sinninghe Damste J.S."/>
            <person name="Khijniak T.V."/>
            <person name="Kublanov I.V."/>
            <person name="Toshchakov S.V."/>
        </authorList>
    </citation>
    <scope>NUCLEOTIDE SEQUENCE [LARGE SCALE GENOMIC DNA]</scope>
    <source>
        <strain evidence="2 5">AArcht7</strain>
    </source>
</reference>
<protein>
    <submittedName>
        <fullName evidence="2">IS630 family transposase</fullName>
    </submittedName>
</protein>
<proteinExistence type="predicted"/>
<evidence type="ECO:0000313" key="4">
    <source>
        <dbReference type="EMBL" id="RQG99491.1"/>
    </source>
</evidence>
<dbReference type="Proteomes" id="UP000281431">
    <property type="component" value="Unassembled WGS sequence"/>
</dbReference>
<feature type="non-terminal residue" evidence="2">
    <location>
        <position position="51"/>
    </location>
</feature>
<comment type="caution">
    <text evidence="2">The sequence shown here is derived from an EMBL/GenBank/DDBJ whole genome shotgun (WGS) entry which is preliminary data.</text>
</comment>
<sequence length="51" mass="5804">MTTWGGKLGDVDEEQLRQQLRTETDAKAIKRLTCALLYRQGKSPAEIEQLL</sequence>
<dbReference type="EMBL" id="REFZ01000022">
    <property type="protein sequence ID" value="RQG96868.1"/>
    <property type="molecule type" value="Genomic_DNA"/>
</dbReference>
<evidence type="ECO:0000313" key="2">
    <source>
        <dbReference type="EMBL" id="RQG96868.1"/>
    </source>
</evidence>
<accession>A0A3N6M0S3</accession>
<dbReference type="EMBL" id="REFZ01000009">
    <property type="protein sequence ID" value="RQG99491.1"/>
    <property type="molecule type" value="Genomic_DNA"/>
</dbReference>
<evidence type="ECO:0000313" key="1">
    <source>
        <dbReference type="EMBL" id="RQG94739.1"/>
    </source>
</evidence>
<dbReference type="EMBL" id="REFZ01000046">
    <property type="protein sequence ID" value="RQG94739.1"/>
    <property type="molecule type" value="Genomic_DNA"/>
</dbReference>
<keyword evidence="5" id="KW-1185">Reference proteome</keyword>
<evidence type="ECO:0000313" key="3">
    <source>
        <dbReference type="EMBL" id="RQG98712.1"/>
    </source>
</evidence>
<organism evidence="2 5">
    <name type="scientific">Natrarchaeobius chitinivorans</name>
    <dbReference type="NCBI Taxonomy" id="1679083"/>
    <lineage>
        <taxon>Archaea</taxon>
        <taxon>Methanobacteriati</taxon>
        <taxon>Methanobacteriota</taxon>
        <taxon>Stenosarchaea group</taxon>
        <taxon>Halobacteria</taxon>
        <taxon>Halobacteriales</taxon>
        <taxon>Natrialbaceae</taxon>
        <taxon>Natrarchaeobius</taxon>
    </lineage>
</organism>
<name>A0A3N6M0S3_NATCH</name>
<dbReference type="EMBL" id="REFZ01000013">
    <property type="protein sequence ID" value="RQG98712.1"/>
    <property type="molecule type" value="Genomic_DNA"/>
</dbReference>
<dbReference type="AlphaFoldDB" id="A0A3N6M0S3"/>
<gene>
    <name evidence="4" type="ORF">EA472_14785</name>
    <name evidence="3" type="ORF">EA472_17120</name>
    <name evidence="2" type="ORF">EA472_20095</name>
    <name evidence="1" type="ORF">EA472_22215</name>
</gene>